<dbReference type="InterPro" id="IPR052018">
    <property type="entry name" value="PHP_domain"/>
</dbReference>
<dbReference type="GO" id="GO:0035312">
    <property type="term" value="F:5'-3' DNA exonuclease activity"/>
    <property type="evidence" value="ECO:0007669"/>
    <property type="project" value="TreeGrafter"/>
</dbReference>
<dbReference type="Proteomes" id="UP000018141">
    <property type="component" value="Unassembled WGS sequence"/>
</dbReference>
<dbReference type="InterPro" id="IPR016195">
    <property type="entry name" value="Pol/histidinol_Pase-like"/>
</dbReference>
<evidence type="ECO:0000313" key="2">
    <source>
        <dbReference type="EMBL" id="CDD56449.1"/>
    </source>
</evidence>
<dbReference type="SMART" id="SM00481">
    <property type="entry name" value="POLIIIAc"/>
    <property type="match status" value="1"/>
</dbReference>
<name>R7ALQ3_9FIRM</name>
<dbReference type="PANTHER" id="PTHR42924:SF3">
    <property type="entry name" value="POLYMERASE_HISTIDINOL PHOSPHATASE N-TERMINAL DOMAIN-CONTAINING PROTEIN"/>
    <property type="match status" value="1"/>
</dbReference>
<reference evidence="2" key="1">
    <citation type="submission" date="2012-11" db="EMBL/GenBank/DDBJ databases">
        <title>Dependencies among metagenomic species, viruses, plasmids and units of genetic variation.</title>
        <authorList>
            <person name="Nielsen H.B."/>
            <person name="Almeida M."/>
            <person name="Juncker A.S."/>
            <person name="Rasmussen S."/>
            <person name="Li J."/>
            <person name="Sunagawa S."/>
            <person name="Plichta D."/>
            <person name="Gautier L."/>
            <person name="Le Chatelier E."/>
            <person name="Peletier E."/>
            <person name="Bonde I."/>
            <person name="Nielsen T."/>
            <person name="Manichanh C."/>
            <person name="Arumugam M."/>
            <person name="Batto J."/>
            <person name="Santos M.B.Q.D."/>
            <person name="Blom N."/>
            <person name="Borruel N."/>
            <person name="Burgdorf K.S."/>
            <person name="Boumezbeur F."/>
            <person name="Casellas F."/>
            <person name="Dore J."/>
            <person name="Guarner F."/>
            <person name="Hansen T."/>
            <person name="Hildebrand F."/>
            <person name="Kaas R.S."/>
            <person name="Kennedy S."/>
            <person name="Kristiansen K."/>
            <person name="Kultima J.R."/>
            <person name="Leonard P."/>
            <person name="Levenez F."/>
            <person name="Lund O."/>
            <person name="Moumen B."/>
            <person name="Le Paslier D."/>
            <person name="Pons N."/>
            <person name="Pedersen O."/>
            <person name="Prifti E."/>
            <person name="Qin J."/>
            <person name="Raes J."/>
            <person name="Tap J."/>
            <person name="Tims S."/>
            <person name="Ussery D.W."/>
            <person name="Yamada T."/>
            <person name="MetaHit consortium"/>
            <person name="Renault P."/>
            <person name="Sicheritz-Ponten T."/>
            <person name="Bork P."/>
            <person name="Wang J."/>
            <person name="Brunak S."/>
            <person name="Ehrlich S.D."/>
        </authorList>
    </citation>
    <scope>NUCLEOTIDE SEQUENCE [LARGE SCALE GENOMIC DNA]</scope>
</reference>
<protein>
    <recommendedName>
        <fullName evidence="1">Polymerase/histidinol phosphatase N-terminal domain-containing protein</fullName>
    </recommendedName>
</protein>
<dbReference type="CDD" id="cd07438">
    <property type="entry name" value="PHP_HisPPase_AMP"/>
    <property type="match status" value="1"/>
</dbReference>
<dbReference type="EMBL" id="CBHH010000033">
    <property type="protein sequence ID" value="CDD56449.1"/>
    <property type="molecule type" value="Genomic_DNA"/>
</dbReference>
<gene>
    <name evidence="2" type="ORF">BN656_00997</name>
</gene>
<comment type="caution">
    <text evidence="2">The sequence shown here is derived from an EMBL/GenBank/DDBJ whole genome shotgun (WGS) entry which is preliminary data.</text>
</comment>
<dbReference type="Gene3D" id="3.20.20.140">
    <property type="entry name" value="Metal-dependent hydrolases"/>
    <property type="match status" value="1"/>
</dbReference>
<dbReference type="InterPro" id="IPR004013">
    <property type="entry name" value="PHP_dom"/>
</dbReference>
<dbReference type="Pfam" id="PF02811">
    <property type="entry name" value="PHP"/>
    <property type="match status" value="1"/>
</dbReference>
<evidence type="ECO:0000259" key="1">
    <source>
        <dbReference type="SMART" id="SM00481"/>
    </source>
</evidence>
<organism evidence="2 3">
    <name type="scientific">Bacteroides pectinophilus CAG:437</name>
    <dbReference type="NCBI Taxonomy" id="1263051"/>
    <lineage>
        <taxon>Bacteria</taxon>
        <taxon>Bacillati</taxon>
        <taxon>Bacillota</taxon>
        <taxon>Clostridia</taxon>
        <taxon>Eubacteriales</taxon>
    </lineage>
</organism>
<evidence type="ECO:0000313" key="3">
    <source>
        <dbReference type="Proteomes" id="UP000018141"/>
    </source>
</evidence>
<accession>R7ALQ3</accession>
<dbReference type="AlphaFoldDB" id="R7ALQ3"/>
<dbReference type="Gene3D" id="1.10.150.650">
    <property type="match status" value="1"/>
</dbReference>
<proteinExistence type="predicted"/>
<feature type="domain" description="Polymerase/histidinol phosphatase N-terminal" evidence="1">
    <location>
        <begin position="4"/>
        <end position="69"/>
    </location>
</feature>
<dbReference type="InterPro" id="IPR003141">
    <property type="entry name" value="Pol/His_phosphatase_N"/>
</dbReference>
<dbReference type="SUPFAM" id="SSF89550">
    <property type="entry name" value="PHP domain-like"/>
    <property type="match status" value="1"/>
</dbReference>
<dbReference type="GO" id="GO:0004534">
    <property type="term" value="F:5'-3' RNA exonuclease activity"/>
    <property type="evidence" value="ECO:0007669"/>
    <property type="project" value="TreeGrafter"/>
</dbReference>
<dbReference type="PANTHER" id="PTHR42924">
    <property type="entry name" value="EXONUCLEASE"/>
    <property type="match status" value="1"/>
</dbReference>
<sequence>MNAIDLHVHSTYSDGTFTPKMLIDEAVRKGLSAMALTDHDTIDGIDDARLASAGTNVELIPGIELSCSYKDFKEIHIVGLFINDKDKAFNAKLEELRTTRDERNHLMCGKLRMHGIDISFDDMDNDYGNAVITRAHFADYLMKHGYVSSKKEAFDRYVGDNAPCFVPRRYLSSGDGIRIILDAKGVPILAHPTLYHLGNDVMRDMLAALKADGLAGMECIYSTYTMGEEIQMRRLAKEFGLIPSGGSDFHGANKPSISLGTGKGHLFVPESILEPIRKHAH</sequence>